<gene>
    <name evidence="7" type="primary">grrM</name>
    <name evidence="7" type="ORF">LJ725_18305</name>
</gene>
<dbReference type="Proteomes" id="UP001198862">
    <property type="component" value="Unassembled WGS sequence"/>
</dbReference>
<evidence type="ECO:0000256" key="4">
    <source>
        <dbReference type="ARBA" id="ARBA00023004"/>
    </source>
</evidence>
<dbReference type="Pfam" id="PF04055">
    <property type="entry name" value="Radical_SAM"/>
    <property type="match status" value="1"/>
</dbReference>
<dbReference type="CDD" id="cd01335">
    <property type="entry name" value="Radical_SAM"/>
    <property type="match status" value="1"/>
</dbReference>
<organism evidence="7 8">
    <name type="scientific">Reyranella aquatilis</name>
    <dbReference type="NCBI Taxonomy" id="2035356"/>
    <lineage>
        <taxon>Bacteria</taxon>
        <taxon>Pseudomonadati</taxon>
        <taxon>Pseudomonadota</taxon>
        <taxon>Alphaproteobacteria</taxon>
        <taxon>Hyphomicrobiales</taxon>
        <taxon>Reyranellaceae</taxon>
        <taxon>Reyranella</taxon>
    </lineage>
</organism>
<dbReference type="SFLD" id="SFLDS00029">
    <property type="entry name" value="Radical_SAM"/>
    <property type="match status" value="1"/>
</dbReference>
<dbReference type="InterPro" id="IPR026357">
    <property type="entry name" value="rSAM_SPASM_GrrM_OscB"/>
</dbReference>
<dbReference type="PANTHER" id="PTHR43273">
    <property type="entry name" value="ANAEROBIC SULFATASE-MATURATING ENZYME HOMOLOG ASLB-RELATED"/>
    <property type="match status" value="1"/>
</dbReference>
<dbReference type="PANTHER" id="PTHR43273:SF8">
    <property type="entry name" value="RADICAL SAM DOMAIN PROTEIN"/>
    <property type="match status" value="1"/>
</dbReference>
<dbReference type="InterPro" id="IPR007197">
    <property type="entry name" value="rSAM"/>
</dbReference>
<keyword evidence="4" id="KW-0408">Iron</keyword>
<dbReference type="InterPro" id="IPR013785">
    <property type="entry name" value="Aldolase_TIM"/>
</dbReference>
<keyword evidence="3" id="KW-0479">Metal-binding</keyword>
<dbReference type="PROSITE" id="PS51918">
    <property type="entry name" value="RADICAL_SAM"/>
    <property type="match status" value="1"/>
</dbReference>
<keyword evidence="5" id="KW-0411">Iron-sulfur</keyword>
<keyword evidence="8" id="KW-1185">Reference proteome</keyword>
<evidence type="ECO:0000256" key="2">
    <source>
        <dbReference type="ARBA" id="ARBA00022691"/>
    </source>
</evidence>
<dbReference type="SUPFAM" id="SSF102114">
    <property type="entry name" value="Radical SAM enzymes"/>
    <property type="match status" value="1"/>
</dbReference>
<accession>A0ABS8KXU3</accession>
<dbReference type="Gene3D" id="3.20.20.70">
    <property type="entry name" value="Aldolase class I"/>
    <property type="match status" value="1"/>
</dbReference>
<evidence type="ECO:0000256" key="3">
    <source>
        <dbReference type="ARBA" id="ARBA00022723"/>
    </source>
</evidence>
<evidence type="ECO:0000259" key="6">
    <source>
        <dbReference type="PROSITE" id="PS51918"/>
    </source>
</evidence>
<feature type="domain" description="Radical SAM core" evidence="6">
    <location>
        <begin position="2"/>
        <end position="237"/>
    </location>
</feature>
<dbReference type="RefSeq" id="WP_230552405.1">
    <property type="nucleotide sequence ID" value="NZ_JAJISD010000008.1"/>
</dbReference>
<dbReference type="InterPro" id="IPR023867">
    <property type="entry name" value="Sulphatase_maturase_rSAM"/>
</dbReference>
<dbReference type="InterPro" id="IPR058240">
    <property type="entry name" value="rSAM_sf"/>
</dbReference>
<name>A0ABS8KXU3_9HYPH</name>
<reference evidence="7 8" key="1">
    <citation type="submission" date="2021-11" db="EMBL/GenBank/DDBJ databases">
        <authorList>
            <person name="Lee D.-H."/>
            <person name="Kim S.-B."/>
        </authorList>
    </citation>
    <scope>NUCLEOTIDE SEQUENCE [LARGE SCALE GENOMIC DNA]</scope>
    <source>
        <strain evidence="7 8">KCTC 52223</strain>
    </source>
</reference>
<evidence type="ECO:0000256" key="1">
    <source>
        <dbReference type="ARBA" id="ARBA00001966"/>
    </source>
</evidence>
<protein>
    <submittedName>
        <fullName evidence="7">GRRM system radical SAM/SPASM domain protein</fullName>
    </submittedName>
</protein>
<keyword evidence="2" id="KW-0949">S-adenosyl-L-methionine</keyword>
<comment type="caution">
    <text evidence="7">The sequence shown here is derived from an EMBL/GenBank/DDBJ whole genome shotgun (WGS) entry which is preliminary data.</text>
</comment>
<evidence type="ECO:0000256" key="5">
    <source>
        <dbReference type="ARBA" id="ARBA00023014"/>
    </source>
</evidence>
<dbReference type="SFLD" id="SFLDG01067">
    <property type="entry name" value="SPASM/twitch_domain_containing"/>
    <property type="match status" value="1"/>
</dbReference>
<comment type="cofactor">
    <cofactor evidence="1">
        <name>[4Fe-4S] cluster</name>
        <dbReference type="ChEBI" id="CHEBI:49883"/>
    </cofactor>
</comment>
<sequence>MTATPEIGMVVVQPTAFCNIACTYCYLPDRSNKHVIAQTTVTRLFEQIFASGWASSEITVIWHAGEPLVVPVSFYREAFATIERMRPASVHVRHSFQTNGTLIDADWCALFKDWNVGVGVSLDGPRELHDLHRKSRSGKGTFDKTIAGIRCLREHDVPFHVISVLSHTSLDQPEELLDFYLSEGIDQICFNVEESEGDHVSSLFHGPELRRRYAAFLRTFWHRARESGRVRFLREIDLALPRMFRPEGVPTRNIQTEPLAMLNVDSHGNVSSFSPELLGLKNAAYGDYLLGNINFQTLQEIRDVCLASPLHRDIAAGVEACSRSCDYFSVCGGGAPVNKLFENGSLTSTVTSYCTLTQMVPTDLILEAYDRLEHSPAAAVSAANALSLSVTGGSAAPEPSRMP</sequence>
<proteinExistence type="predicted"/>
<evidence type="ECO:0000313" key="8">
    <source>
        <dbReference type="Proteomes" id="UP001198862"/>
    </source>
</evidence>
<dbReference type="SFLD" id="SFLDG01386">
    <property type="entry name" value="main_SPASM_domain-containing"/>
    <property type="match status" value="1"/>
</dbReference>
<dbReference type="EMBL" id="JAJISD010000008">
    <property type="protein sequence ID" value="MCC8430930.1"/>
    <property type="molecule type" value="Genomic_DNA"/>
</dbReference>
<dbReference type="NCBIfam" id="TIGR04261">
    <property type="entry name" value="rSAM_GlyRichRpt"/>
    <property type="match status" value="1"/>
</dbReference>
<dbReference type="SFLD" id="SFLDG01072">
    <property type="entry name" value="dehydrogenase_like"/>
    <property type="match status" value="1"/>
</dbReference>
<evidence type="ECO:0000313" key="7">
    <source>
        <dbReference type="EMBL" id="MCC8430930.1"/>
    </source>
</evidence>